<feature type="compositionally biased region" description="Low complexity" evidence="1">
    <location>
        <begin position="17"/>
        <end position="26"/>
    </location>
</feature>
<accession>A0A6J4J712</accession>
<name>A0A6J4J712_9CHLR</name>
<protein>
    <submittedName>
        <fullName evidence="2">Uncharacterized protein</fullName>
    </submittedName>
</protein>
<proteinExistence type="predicted"/>
<evidence type="ECO:0000313" key="2">
    <source>
        <dbReference type="EMBL" id="CAA9268741.1"/>
    </source>
</evidence>
<evidence type="ECO:0000256" key="1">
    <source>
        <dbReference type="SAM" id="MobiDB-lite"/>
    </source>
</evidence>
<feature type="non-terminal residue" evidence="2">
    <location>
        <position position="1"/>
    </location>
</feature>
<reference evidence="2" key="1">
    <citation type="submission" date="2020-02" db="EMBL/GenBank/DDBJ databases">
        <authorList>
            <person name="Meier V. D."/>
        </authorList>
    </citation>
    <scope>NUCLEOTIDE SEQUENCE</scope>
    <source>
        <strain evidence="2">AVDCRST_MAG77</strain>
    </source>
</reference>
<sequence>CRPRAAHSQSRPPPSSATPRARPPATLLRQSYVRLRPRATV</sequence>
<gene>
    <name evidence="2" type="ORF">AVDCRST_MAG77-3065</name>
</gene>
<dbReference type="AlphaFoldDB" id="A0A6J4J712"/>
<feature type="region of interest" description="Disordered" evidence="1">
    <location>
        <begin position="1"/>
        <end position="41"/>
    </location>
</feature>
<dbReference type="EMBL" id="CADCTC010000171">
    <property type="protein sequence ID" value="CAA9268741.1"/>
    <property type="molecule type" value="Genomic_DNA"/>
</dbReference>
<organism evidence="2">
    <name type="scientific">uncultured Chloroflexota bacterium</name>
    <dbReference type="NCBI Taxonomy" id="166587"/>
    <lineage>
        <taxon>Bacteria</taxon>
        <taxon>Bacillati</taxon>
        <taxon>Chloroflexota</taxon>
        <taxon>environmental samples</taxon>
    </lineage>
</organism>
<feature type="non-terminal residue" evidence="2">
    <location>
        <position position="41"/>
    </location>
</feature>